<dbReference type="GO" id="GO:0019695">
    <property type="term" value="P:choline metabolic process"/>
    <property type="evidence" value="ECO:0007669"/>
    <property type="project" value="TreeGrafter"/>
</dbReference>
<dbReference type="GO" id="GO:0006581">
    <property type="term" value="P:acetylcholine catabolic process"/>
    <property type="evidence" value="ECO:0007669"/>
    <property type="project" value="TreeGrafter"/>
</dbReference>
<keyword evidence="1" id="KW-0378">Hydrolase</keyword>
<dbReference type="PANTHER" id="PTHR43918:SF4">
    <property type="entry name" value="CARBOXYLIC ESTER HYDROLASE"/>
    <property type="match status" value="1"/>
</dbReference>
<evidence type="ECO:0000259" key="2">
    <source>
        <dbReference type="Pfam" id="PF00135"/>
    </source>
</evidence>
<feature type="domain" description="Carboxylesterase type B" evidence="2">
    <location>
        <begin position="14"/>
        <end position="259"/>
    </location>
</feature>
<evidence type="ECO:0000313" key="4">
    <source>
        <dbReference type="Proteomes" id="UP000635245"/>
    </source>
</evidence>
<dbReference type="Gene3D" id="3.40.50.1820">
    <property type="entry name" value="alpha/beta hydrolase"/>
    <property type="match status" value="1"/>
</dbReference>
<name>A0A934QUV0_9PSEU</name>
<dbReference type="InterPro" id="IPR029058">
    <property type="entry name" value="AB_hydrolase_fold"/>
</dbReference>
<gene>
    <name evidence="3" type="ORF">JHE00_17025</name>
</gene>
<dbReference type="InterPro" id="IPR050654">
    <property type="entry name" value="AChE-related_enzymes"/>
</dbReference>
<comment type="caution">
    <text evidence="3">The sequence shown here is derived from an EMBL/GenBank/DDBJ whole genome shotgun (WGS) entry which is preliminary data.</text>
</comment>
<sequence>MRDTTDELGERAFDTPAGQLLGLVDGAVVRMLGIPYATADRFAPPRPVPPFDEPFAATERAPAAPQHPSELLARLIGDDDLGQDEHCQRLSVTVPADLADDEQLPVLVWIHGGSYVTGAGDLAVYDPRALVVEQRVVVVSLTYRLGVLGFLGDGVRAPANLGLLDQLVALRWVRDNIAALGGDPALVTVFGQSAGGDAIAQLMLTDEASGLFRRAVIQSAPLGITHGRDAMTRAMLAAVGDPPVEASVDEVLALQPVAERAARRFGLAGGMPFGVQYGLPPVPGEADRDAAWRTVAPSIDVLIGSTAEETALFIAAVPALDRLFRVPVLGRLVRRALVGASTRRIYESPARAFARRHREAGGRATRYRLTWRPEGSEFGAAHVTDIPLLFGSRRAWEGAQLLGEATWADIERHGRRIRRIWGEFARTGMVPPDAASDTIAFPRD</sequence>
<dbReference type="GO" id="GO:0005615">
    <property type="term" value="C:extracellular space"/>
    <property type="evidence" value="ECO:0007669"/>
    <property type="project" value="TreeGrafter"/>
</dbReference>
<protein>
    <submittedName>
        <fullName evidence="3">Carboxylesterase/lipase family protein</fullName>
    </submittedName>
</protein>
<dbReference type="AlphaFoldDB" id="A0A934QUV0"/>
<accession>A0A934QUV0</accession>
<evidence type="ECO:0000256" key="1">
    <source>
        <dbReference type="ARBA" id="ARBA00022801"/>
    </source>
</evidence>
<dbReference type="SUPFAM" id="SSF53474">
    <property type="entry name" value="alpha/beta-Hydrolases"/>
    <property type="match status" value="1"/>
</dbReference>
<dbReference type="GO" id="GO:0003990">
    <property type="term" value="F:acetylcholinesterase activity"/>
    <property type="evidence" value="ECO:0007669"/>
    <property type="project" value="TreeGrafter"/>
</dbReference>
<dbReference type="GO" id="GO:0005886">
    <property type="term" value="C:plasma membrane"/>
    <property type="evidence" value="ECO:0007669"/>
    <property type="project" value="TreeGrafter"/>
</dbReference>
<dbReference type="Proteomes" id="UP000635245">
    <property type="component" value="Unassembled WGS sequence"/>
</dbReference>
<reference evidence="3" key="1">
    <citation type="submission" date="2020-12" db="EMBL/GenBank/DDBJ databases">
        <title>Prauserella sp. ASG 168, a novel actinomycete isolated from cave rock.</title>
        <authorList>
            <person name="Suriyachadkun C."/>
        </authorList>
    </citation>
    <scope>NUCLEOTIDE SEQUENCE</scope>
    <source>
        <strain evidence="3">ASG 168</strain>
    </source>
</reference>
<dbReference type="PANTHER" id="PTHR43918">
    <property type="entry name" value="ACETYLCHOLINESTERASE"/>
    <property type="match status" value="1"/>
</dbReference>
<dbReference type="Pfam" id="PF00135">
    <property type="entry name" value="COesterase"/>
    <property type="match status" value="1"/>
</dbReference>
<dbReference type="EMBL" id="JAENJH010000003">
    <property type="protein sequence ID" value="MBK1786034.1"/>
    <property type="molecule type" value="Genomic_DNA"/>
</dbReference>
<proteinExistence type="predicted"/>
<keyword evidence="4" id="KW-1185">Reference proteome</keyword>
<evidence type="ECO:0000313" key="3">
    <source>
        <dbReference type="EMBL" id="MBK1786034.1"/>
    </source>
</evidence>
<dbReference type="RefSeq" id="WP_200319024.1">
    <property type="nucleotide sequence ID" value="NZ_JAENJH010000003.1"/>
</dbReference>
<organism evidence="3 4">
    <name type="scientific">Prauserella cavernicola</name>
    <dbReference type="NCBI Taxonomy" id="2800127"/>
    <lineage>
        <taxon>Bacteria</taxon>
        <taxon>Bacillati</taxon>
        <taxon>Actinomycetota</taxon>
        <taxon>Actinomycetes</taxon>
        <taxon>Pseudonocardiales</taxon>
        <taxon>Pseudonocardiaceae</taxon>
        <taxon>Prauserella</taxon>
    </lineage>
</organism>
<dbReference type="InterPro" id="IPR002018">
    <property type="entry name" value="CarbesteraseB"/>
</dbReference>